<dbReference type="InParanoid" id="D5GHG6"/>
<dbReference type="RefSeq" id="XP_002839768.1">
    <property type="nucleotide sequence ID" value="XM_002839722.1"/>
</dbReference>
<dbReference type="eggNOG" id="ENOG502RYAY">
    <property type="taxonomic scope" value="Eukaryota"/>
</dbReference>
<dbReference type="Proteomes" id="UP000006911">
    <property type="component" value="Unassembled WGS sequence"/>
</dbReference>
<evidence type="ECO:0000259" key="2">
    <source>
        <dbReference type="Pfam" id="PF20163"/>
    </source>
</evidence>
<evidence type="ECO:0000313" key="4">
    <source>
        <dbReference type="Proteomes" id="UP000006911"/>
    </source>
</evidence>
<feature type="transmembrane region" description="Helical" evidence="1">
    <location>
        <begin position="482"/>
        <end position="504"/>
    </location>
</feature>
<dbReference type="AlphaFoldDB" id="D5GHG6"/>
<evidence type="ECO:0000313" key="3">
    <source>
        <dbReference type="EMBL" id="CAZ83959.1"/>
    </source>
</evidence>
<keyword evidence="4" id="KW-1185">Reference proteome</keyword>
<keyword evidence="1" id="KW-1133">Transmembrane helix</keyword>
<dbReference type="KEGG" id="tml:GSTUM_00007860001"/>
<gene>
    <name evidence="3" type="ORF">GSTUM_00007860001</name>
</gene>
<dbReference type="GeneID" id="9183604"/>
<feature type="domain" description="DUF6536" evidence="2">
    <location>
        <begin position="1"/>
        <end position="57"/>
    </location>
</feature>
<keyword evidence="1" id="KW-0472">Membrane</keyword>
<dbReference type="EMBL" id="FN430318">
    <property type="protein sequence ID" value="CAZ83959.1"/>
    <property type="molecule type" value="Genomic_DNA"/>
</dbReference>
<name>D5GHG6_TUBMM</name>
<accession>D5GHG6</accession>
<keyword evidence="1" id="KW-0812">Transmembrane</keyword>
<feature type="transmembrane region" description="Helical" evidence="1">
    <location>
        <begin position="389"/>
        <end position="408"/>
    </location>
</feature>
<dbReference type="PANTHER" id="PTHR35395">
    <property type="entry name" value="DUF6536 DOMAIN-CONTAINING PROTEIN"/>
    <property type="match status" value="1"/>
</dbReference>
<feature type="transmembrane region" description="Helical" evidence="1">
    <location>
        <begin position="363"/>
        <end position="383"/>
    </location>
</feature>
<dbReference type="STRING" id="656061.D5GHG6"/>
<dbReference type="InterPro" id="IPR046623">
    <property type="entry name" value="DUF6536"/>
</dbReference>
<reference evidence="3 4" key="1">
    <citation type="journal article" date="2010" name="Nature">
        <title>Perigord black truffle genome uncovers evolutionary origins and mechanisms of symbiosis.</title>
        <authorList>
            <person name="Martin F."/>
            <person name="Kohler A."/>
            <person name="Murat C."/>
            <person name="Balestrini R."/>
            <person name="Coutinho P.M."/>
            <person name="Jaillon O."/>
            <person name="Montanini B."/>
            <person name="Morin E."/>
            <person name="Noel B."/>
            <person name="Percudani R."/>
            <person name="Porcel B."/>
            <person name="Rubini A."/>
            <person name="Amicucci A."/>
            <person name="Amselem J."/>
            <person name="Anthouard V."/>
            <person name="Arcioni S."/>
            <person name="Artiguenave F."/>
            <person name="Aury J.M."/>
            <person name="Ballario P."/>
            <person name="Bolchi A."/>
            <person name="Brenna A."/>
            <person name="Brun A."/>
            <person name="Buee M."/>
            <person name="Cantarel B."/>
            <person name="Chevalier G."/>
            <person name="Couloux A."/>
            <person name="Da Silva C."/>
            <person name="Denoeud F."/>
            <person name="Duplessis S."/>
            <person name="Ghignone S."/>
            <person name="Hilselberger B."/>
            <person name="Iotti M."/>
            <person name="Marcais B."/>
            <person name="Mello A."/>
            <person name="Miranda M."/>
            <person name="Pacioni G."/>
            <person name="Quesneville H."/>
            <person name="Riccioni C."/>
            <person name="Ruotolo R."/>
            <person name="Splivallo R."/>
            <person name="Stocchi V."/>
            <person name="Tisserant E."/>
            <person name="Viscomi A.R."/>
            <person name="Zambonelli A."/>
            <person name="Zampieri E."/>
            <person name="Henrissat B."/>
            <person name="Lebrun M.H."/>
            <person name="Paolocci F."/>
            <person name="Bonfante P."/>
            <person name="Ottonello S."/>
            <person name="Wincker P."/>
        </authorList>
    </citation>
    <scope>NUCLEOTIDE SEQUENCE [LARGE SCALE GENOMIC DNA]</scope>
    <source>
        <strain evidence="3 4">Mel28</strain>
    </source>
</reference>
<dbReference type="HOGENOM" id="CLU_010112_0_1_1"/>
<dbReference type="Pfam" id="PF20163">
    <property type="entry name" value="DUF6536"/>
    <property type="match status" value="1"/>
</dbReference>
<protein>
    <submittedName>
        <fullName evidence="3">(Perigord truffle) hypothetical protein</fullName>
    </submittedName>
</protein>
<feature type="transmembrane region" description="Helical" evidence="1">
    <location>
        <begin position="318"/>
        <end position="342"/>
    </location>
</feature>
<sequence length="584" mass="65110">MDIGVPSVRNLFGIKLERVFLWIAIGITSIPLHLLYNSAIYTSLAANEFFVTIVTNNHFESGASSNMTEDLFSMYRENYNITNWTGDMSQKFHQLRIVLEEYNTSAQNYDDLTPRRCTKLYNTEFISSHRNLFLITKQSDNAMHNTTLLDTFQVGVNGISPGRWMCDYHGVASGETYYQDGPTCNPSDLVSNVTNGLPWLLQLRRGGEVEISGCKSEKTEEKCKVQFSLRIMIVVICCNIAKACCMIITVVRSREPTLVTLGDAVDSFLRIPDPTTAAICFADRQFVKREWGCGWRTRPRQWRKMGVQKWWTSVSKTRWITCNALCSVAIMAAGVSLASGMGKDGRYWSNDIKSMWTRGFGKVNSVSLVGISFKNITMAILLANVPQTILSFLYLTYHSLFTCMLLGHEWSLFGHHHRTLRVTSPRPGQCSTYWLQMPYNYAIPLMVLSGLLHWLASQSIFLARVEIRDPLERPTPATISTIGYSCIAIIFALTLGILALLAAIGMGYRPLASEITAAGSCSAAISAACHTWEDPEVIVGKKVRWGDVGIVPNLVVRHLTFSSEGGVGKPVFGGIYAGTGQDRE</sequence>
<feature type="transmembrane region" description="Helical" evidence="1">
    <location>
        <begin position="19"/>
        <end position="36"/>
    </location>
</feature>
<feature type="transmembrane region" description="Helical" evidence="1">
    <location>
        <begin position="227"/>
        <end position="251"/>
    </location>
</feature>
<proteinExistence type="predicted"/>
<dbReference type="PANTHER" id="PTHR35395:SF1">
    <property type="entry name" value="DUF6536 DOMAIN-CONTAINING PROTEIN"/>
    <property type="match status" value="1"/>
</dbReference>
<organism evidence="3 4">
    <name type="scientific">Tuber melanosporum (strain Mel28)</name>
    <name type="common">Perigord black truffle</name>
    <dbReference type="NCBI Taxonomy" id="656061"/>
    <lineage>
        <taxon>Eukaryota</taxon>
        <taxon>Fungi</taxon>
        <taxon>Dikarya</taxon>
        <taxon>Ascomycota</taxon>
        <taxon>Pezizomycotina</taxon>
        <taxon>Pezizomycetes</taxon>
        <taxon>Pezizales</taxon>
        <taxon>Tuberaceae</taxon>
        <taxon>Tuber</taxon>
    </lineage>
</organism>
<dbReference type="OMA" id="PIMFTIC"/>
<evidence type="ECO:0000256" key="1">
    <source>
        <dbReference type="SAM" id="Phobius"/>
    </source>
</evidence>
<feature type="transmembrane region" description="Helical" evidence="1">
    <location>
        <begin position="441"/>
        <end position="462"/>
    </location>
</feature>